<name>A0A7J3V0H0_9CREN</name>
<dbReference type="PANTHER" id="PTHR31118:SF12">
    <property type="entry name" value="CYCLASE-LIKE PROTEIN 2"/>
    <property type="match status" value="1"/>
</dbReference>
<comment type="caution">
    <text evidence="1">The sequence shown here is derived from an EMBL/GenBank/DDBJ whole genome shotgun (WGS) entry which is preliminary data.</text>
</comment>
<dbReference type="GO" id="GO:0019441">
    <property type="term" value="P:L-tryptophan catabolic process to kynurenine"/>
    <property type="evidence" value="ECO:0007669"/>
    <property type="project" value="InterPro"/>
</dbReference>
<evidence type="ECO:0000313" key="1">
    <source>
        <dbReference type="EMBL" id="HHI49349.1"/>
    </source>
</evidence>
<dbReference type="InterPro" id="IPR037175">
    <property type="entry name" value="KFase_sf"/>
</dbReference>
<dbReference type="InterPro" id="IPR007325">
    <property type="entry name" value="KFase/CYL"/>
</dbReference>
<dbReference type="Gene3D" id="3.50.30.50">
    <property type="entry name" value="Putative cyclase"/>
    <property type="match status" value="1"/>
</dbReference>
<protein>
    <submittedName>
        <fullName evidence="1">Cyclase family protein</fullName>
    </submittedName>
</protein>
<dbReference type="Pfam" id="PF04199">
    <property type="entry name" value="Cyclase"/>
    <property type="match status" value="1"/>
</dbReference>
<dbReference type="GO" id="GO:0004061">
    <property type="term" value="F:arylformamidase activity"/>
    <property type="evidence" value="ECO:0007669"/>
    <property type="project" value="InterPro"/>
</dbReference>
<reference evidence="1" key="1">
    <citation type="journal article" date="2020" name="mSystems">
        <title>Genome- and Community-Level Interaction Insights into Carbon Utilization and Element Cycling Functions of Hydrothermarchaeota in Hydrothermal Sediment.</title>
        <authorList>
            <person name="Zhou Z."/>
            <person name="Liu Y."/>
            <person name="Xu W."/>
            <person name="Pan J."/>
            <person name="Luo Z.H."/>
            <person name="Li M."/>
        </authorList>
    </citation>
    <scope>NUCLEOTIDE SEQUENCE [LARGE SCALE GENOMIC DNA]</scope>
    <source>
        <strain evidence="1">SpSt-1038</strain>
    </source>
</reference>
<gene>
    <name evidence="1" type="ORF">ENL91_04170</name>
</gene>
<dbReference type="SUPFAM" id="SSF102198">
    <property type="entry name" value="Putative cyclase"/>
    <property type="match status" value="1"/>
</dbReference>
<proteinExistence type="predicted"/>
<dbReference type="EMBL" id="DRVT01000050">
    <property type="protein sequence ID" value="HHI49349.1"/>
    <property type="molecule type" value="Genomic_DNA"/>
</dbReference>
<dbReference type="PANTHER" id="PTHR31118">
    <property type="entry name" value="CYCLASE-LIKE PROTEIN 2"/>
    <property type="match status" value="1"/>
</dbReference>
<dbReference type="AlphaFoldDB" id="A0A7J3V0H0"/>
<organism evidence="1">
    <name type="scientific">Candidatus Methanosuratincola petrocarbonis</name>
    <name type="common">ex Vanwonterghem et al. 2016</name>
    <dbReference type="NCBI Taxonomy" id="1867261"/>
    <lineage>
        <taxon>Archaea</taxon>
        <taxon>Thermoproteota</taxon>
        <taxon>Methanosuratincolia</taxon>
        <taxon>Candidatus Methanomethylicales</taxon>
        <taxon>Candidatus Methanomethylicaceae</taxon>
        <taxon>Candidatus Methanosuratincola (ex Vanwonterghem et al. 2016)</taxon>
    </lineage>
</organism>
<accession>A0A7J3V0H0</accession>
<sequence length="253" mass="28293">MRVRTFVIDLTYGISEAGSRYPTDPAPKIVVFPARVEEGQLKSGYTELQIRSHHGTHIDAPAHKILGGKTIDQYELRKFINRAMLMDLTPYLKLGENYVRRISQGLLRQVLTPEGLQRIKQQRISALLFRTGYDKTIERGVTDDFGFPYFEVEAAAFLVEACERHGIRLNLVGLDSFSVDPKGTLDSPAHRAFLGRDILILETLVRLGEVVQVFGEGPFELICPPIVYQGADGAQVRAFVRALGPRVNGDKVI</sequence>